<evidence type="ECO:0000256" key="6">
    <source>
        <dbReference type="ARBA" id="ARBA00022857"/>
    </source>
</evidence>
<evidence type="ECO:0000259" key="13">
    <source>
        <dbReference type="Pfam" id="PF03807"/>
    </source>
</evidence>
<dbReference type="InterPro" id="IPR029036">
    <property type="entry name" value="P5CR_dimer"/>
</dbReference>
<dbReference type="InterPro" id="IPR036291">
    <property type="entry name" value="NAD(P)-bd_dom_sf"/>
</dbReference>
<feature type="domain" description="Pyrroline-5-carboxylate reductase catalytic N-terminal" evidence="13">
    <location>
        <begin position="2"/>
        <end position="105"/>
    </location>
</feature>
<feature type="binding site" evidence="11">
    <location>
        <begin position="6"/>
        <end position="11"/>
    </location>
    <ligand>
        <name>NADP(+)</name>
        <dbReference type="ChEBI" id="CHEBI:58349"/>
    </ligand>
</feature>
<keyword evidence="6 9" id="KW-0521">NADP</keyword>
<dbReference type="InterPro" id="IPR053790">
    <property type="entry name" value="P5CR-like_CS"/>
</dbReference>
<dbReference type="GO" id="GO:0005737">
    <property type="term" value="C:cytoplasm"/>
    <property type="evidence" value="ECO:0007669"/>
    <property type="project" value="UniProtKB-SubCell"/>
</dbReference>
<comment type="caution">
    <text evidence="15">The sequence shown here is derived from an EMBL/GenBank/DDBJ whole genome shotgun (WGS) entry which is preliminary data.</text>
</comment>
<dbReference type="PIRSF" id="PIRSF000193">
    <property type="entry name" value="Pyrrol-5-carb_rd"/>
    <property type="match status" value="1"/>
</dbReference>
<dbReference type="FunFam" id="3.40.50.720:FF:000190">
    <property type="entry name" value="Pyrroline-5-carboxylate reductase"/>
    <property type="match status" value="1"/>
</dbReference>
<dbReference type="RefSeq" id="WP_028027703.1">
    <property type="nucleotide sequence ID" value="NZ_JANJZH010000001.1"/>
</dbReference>
<keyword evidence="16" id="KW-1185">Reference proteome</keyword>
<dbReference type="Pfam" id="PF03807">
    <property type="entry name" value="F420_oxidored"/>
    <property type="match status" value="1"/>
</dbReference>
<evidence type="ECO:0000313" key="15">
    <source>
        <dbReference type="EMBL" id="MVX60288.1"/>
    </source>
</evidence>
<evidence type="ECO:0000256" key="8">
    <source>
        <dbReference type="ARBA" id="ARBA00058118"/>
    </source>
</evidence>
<dbReference type="NCBIfam" id="TIGR00112">
    <property type="entry name" value="proC"/>
    <property type="match status" value="1"/>
</dbReference>
<comment type="subcellular location">
    <subcellularLocation>
        <location evidence="1 9">Cytoplasm</location>
    </subcellularLocation>
</comment>
<name>A0A6N8JKA7_9ACTN</name>
<dbReference type="EC" id="1.5.1.2" evidence="9 10"/>
<evidence type="ECO:0000256" key="4">
    <source>
        <dbReference type="ARBA" id="ARBA00022605"/>
    </source>
</evidence>
<dbReference type="UniPathway" id="UPA00098">
    <property type="reaction ID" value="UER00361"/>
</dbReference>
<dbReference type="AlphaFoldDB" id="A0A6N8JKA7"/>
<evidence type="ECO:0000256" key="9">
    <source>
        <dbReference type="HAMAP-Rule" id="MF_01925"/>
    </source>
</evidence>
<dbReference type="HAMAP" id="MF_01925">
    <property type="entry name" value="P5C_reductase"/>
    <property type="match status" value="1"/>
</dbReference>
<dbReference type="InterPro" id="IPR028939">
    <property type="entry name" value="P5C_Rdtase_cat_N"/>
</dbReference>
<dbReference type="OrthoDB" id="9805754at2"/>
<evidence type="ECO:0000256" key="5">
    <source>
        <dbReference type="ARBA" id="ARBA00022650"/>
    </source>
</evidence>
<dbReference type="InterPro" id="IPR008927">
    <property type="entry name" value="6-PGluconate_DH-like_C_sf"/>
</dbReference>
<dbReference type="Pfam" id="PF14748">
    <property type="entry name" value="P5CR_dimer"/>
    <property type="match status" value="1"/>
</dbReference>
<proteinExistence type="inferred from homology"/>
<dbReference type="PANTHER" id="PTHR11645:SF0">
    <property type="entry name" value="PYRROLINE-5-CARBOXYLATE REDUCTASE 3"/>
    <property type="match status" value="1"/>
</dbReference>
<comment type="similarity">
    <text evidence="2 9 12">Belongs to the pyrroline-5-carboxylate reductase family.</text>
</comment>
<dbReference type="SUPFAM" id="SSF51735">
    <property type="entry name" value="NAD(P)-binding Rossmann-fold domains"/>
    <property type="match status" value="1"/>
</dbReference>
<comment type="catalytic activity">
    <reaction evidence="9">
        <text>L-proline + NAD(+) = (S)-1-pyrroline-5-carboxylate + NADH + 2 H(+)</text>
        <dbReference type="Rhea" id="RHEA:14105"/>
        <dbReference type="ChEBI" id="CHEBI:15378"/>
        <dbReference type="ChEBI" id="CHEBI:17388"/>
        <dbReference type="ChEBI" id="CHEBI:57540"/>
        <dbReference type="ChEBI" id="CHEBI:57945"/>
        <dbReference type="ChEBI" id="CHEBI:60039"/>
        <dbReference type="EC" id="1.5.1.2"/>
    </reaction>
</comment>
<feature type="binding site" evidence="11">
    <location>
        <position position="63"/>
    </location>
    <ligand>
        <name>NADPH</name>
        <dbReference type="ChEBI" id="CHEBI:57783"/>
    </ligand>
</feature>
<dbReference type="PANTHER" id="PTHR11645">
    <property type="entry name" value="PYRROLINE-5-CARBOXYLATE REDUCTASE"/>
    <property type="match status" value="1"/>
</dbReference>
<evidence type="ECO:0000256" key="7">
    <source>
        <dbReference type="ARBA" id="ARBA00023002"/>
    </source>
</evidence>
<dbReference type="PROSITE" id="PS00521">
    <property type="entry name" value="P5CR"/>
    <property type="match status" value="1"/>
</dbReference>
<dbReference type="FunFam" id="1.10.3730.10:FF:000001">
    <property type="entry name" value="Pyrroline-5-carboxylate reductase"/>
    <property type="match status" value="1"/>
</dbReference>
<dbReference type="Gene3D" id="3.40.50.720">
    <property type="entry name" value="NAD(P)-binding Rossmann-like Domain"/>
    <property type="match status" value="1"/>
</dbReference>
<gene>
    <name evidence="9 15" type="primary">proC</name>
    <name evidence="15" type="ORF">GKZ27_02245</name>
</gene>
<dbReference type="Proteomes" id="UP000463388">
    <property type="component" value="Unassembled WGS sequence"/>
</dbReference>
<comment type="function">
    <text evidence="8 9">Catalyzes the reduction of 1-pyrroline-5-carboxylate (PCA) to L-proline.</text>
</comment>
<comment type="catalytic activity">
    <reaction evidence="9 12">
        <text>L-proline + NADP(+) = (S)-1-pyrroline-5-carboxylate + NADPH + 2 H(+)</text>
        <dbReference type="Rhea" id="RHEA:14109"/>
        <dbReference type="ChEBI" id="CHEBI:15378"/>
        <dbReference type="ChEBI" id="CHEBI:17388"/>
        <dbReference type="ChEBI" id="CHEBI:57783"/>
        <dbReference type="ChEBI" id="CHEBI:58349"/>
        <dbReference type="ChEBI" id="CHEBI:60039"/>
        <dbReference type="EC" id="1.5.1.2"/>
    </reaction>
</comment>
<dbReference type="GO" id="GO:0004735">
    <property type="term" value="F:pyrroline-5-carboxylate reductase activity"/>
    <property type="evidence" value="ECO:0007669"/>
    <property type="project" value="UniProtKB-UniRule"/>
</dbReference>
<dbReference type="SUPFAM" id="SSF48179">
    <property type="entry name" value="6-phosphogluconate dehydrogenase C-terminal domain-like"/>
    <property type="match status" value="1"/>
</dbReference>
<feature type="domain" description="Pyrroline-5-carboxylate reductase dimerisation" evidence="14">
    <location>
        <begin position="171"/>
        <end position="274"/>
    </location>
</feature>
<evidence type="ECO:0000256" key="11">
    <source>
        <dbReference type="PIRSR" id="PIRSR000193-1"/>
    </source>
</evidence>
<evidence type="ECO:0000259" key="14">
    <source>
        <dbReference type="Pfam" id="PF14748"/>
    </source>
</evidence>
<evidence type="ECO:0000256" key="12">
    <source>
        <dbReference type="RuleBase" id="RU003903"/>
    </source>
</evidence>
<comment type="pathway">
    <text evidence="9 12">Amino-acid biosynthesis; L-proline biosynthesis; L-proline from L-glutamate 5-semialdehyde: step 1/1.</text>
</comment>
<dbReference type="EMBL" id="WSRR01000003">
    <property type="protein sequence ID" value="MVX60288.1"/>
    <property type="molecule type" value="Genomic_DNA"/>
</dbReference>
<accession>A0A6N8JKA7</accession>
<evidence type="ECO:0000313" key="16">
    <source>
        <dbReference type="Proteomes" id="UP000463388"/>
    </source>
</evidence>
<dbReference type="InterPro" id="IPR000304">
    <property type="entry name" value="Pyrroline-COOH_reductase"/>
</dbReference>
<evidence type="ECO:0000256" key="3">
    <source>
        <dbReference type="ARBA" id="ARBA00022490"/>
    </source>
</evidence>
<keyword evidence="5 9" id="KW-0641">Proline biosynthesis</keyword>
<sequence>MRIGFIGLGNMATAIIGGMLRENTVLGSSATPLAASDIIGSAKTSATRDAKAAELGIAVTASNRQVAEEADVLVLAVKPLFFPEVIDEIRDVISDGTLVISIAAGLTLSRIAELFGRDSDTMRLIRCMPNTPALVNAGCTAVCPGPGATASDEAVCLDLMNSFGRAIVIPERLMDAASAVAGSSPAFVFMFIEALADGAVAAGMPRTQAYEFAAAAVAGSAQLVLETGRHPGDLKDMVCSPGGTTIEGVKALESRAFRAAVMESVQACVAKAQTL</sequence>
<keyword evidence="7 9" id="KW-0560">Oxidoreductase</keyword>
<feature type="binding site" evidence="11">
    <location>
        <begin position="76"/>
        <end position="79"/>
    </location>
    <ligand>
        <name>NADP(+)</name>
        <dbReference type="ChEBI" id="CHEBI:58349"/>
    </ligand>
</feature>
<keyword evidence="3 9" id="KW-0963">Cytoplasm</keyword>
<evidence type="ECO:0000256" key="1">
    <source>
        <dbReference type="ARBA" id="ARBA00004496"/>
    </source>
</evidence>
<keyword evidence="4 9" id="KW-0028">Amino-acid biosynthesis</keyword>
<dbReference type="GO" id="GO:0055129">
    <property type="term" value="P:L-proline biosynthetic process"/>
    <property type="evidence" value="ECO:0007669"/>
    <property type="project" value="UniProtKB-UniRule"/>
</dbReference>
<organism evidence="15 16">
    <name type="scientific">Adlercreutzia mucosicola</name>
    <dbReference type="NCBI Taxonomy" id="580026"/>
    <lineage>
        <taxon>Bacteria</taxon>
        <taxon>Bacillati</taxon>
        <taxon>Actinomycetota</taxon>
        <taxon>Coriobacteriia</taxon>
        <taxon>Eggerthellales</taxon>
        <taxon>Eggerthellaceae</taxon>
        <taxon>Adlercreutzia</taxon>
    </lineage>
</organism>
<dbReference type="Gene3D" id="1.10.3730.10">
    <property type="entry name" value="ProC C-terminal domain-like"/>
    <property type="match status" value="1"/>
</dbReference>
<evidence type="ECO:0000256" key="10">
    <source>
        <dbReference type="NCBIfam" id="TIGR00112"/>
    </source>
</evidence>
<protein>
    <recommendedName>
        <fullName evidence="9 10">Pyrroline-5-carboxylate reductase</fullName>
        <shortName evidence="9">P5C reductase</shortName>
        <shortName evidence="9">P5CR</shortName>
        <ecNumber evidence="9 10">1.5.1.2</ecNumber>
    </recommendedName>
    <alternativeName>
        <fullName evidence="9">PCA reductase</fullName>
    </alternativeName>
</protein>
<evidence type="ECO:0000256" key="2">
    <source>
        <dbReference type="ARBA" id="ARBA00005525"/>
    </source>
</evidence>
<reference evidence="15 16" key="1">
    <citation type="submission" date="2019-12" db="EMBL/GenBank/DDBJ databases">
        <title>Microbes associate with the intestines of laboratory mice.</title>
        <authorList>
            <person name="Navarre W."/>
            <person name="Wong E."/>
        </authorList>
    </citation>
    <scope>NUCLEOTIDE SEQUENCE [LARGE SCALE GENOMIC DNA]</scope>
    <source>
        <strain evidence="15 16">NM66_B29</strain>
    </source>
</reference>